<dbReference type="SUPFAM" id="SSF103491">
    <property type="entry name" value="Preprotein translocase SecY subunit"/>
    <property type="match status" value="1"/>
</dbReference>
<protein>
    <recommendedName>
        <fullName evidence="1">Translocon Sec61/SecY plug domain-containing protein</fullName>
    </recommendedName>
</protein>
<name>X6PDI7_RETFI</name>
<dbReference type="Pfam" id="PF10559">
    <property type="entry name" value="Plug_translocon"/>
    <property type="match status" value="1"/>
</dbReference>
<evidence type="ECO:0000259" key="1">
    <source>
        <dbReference type="Pfam" id="PF10559"/>
    </source>
</evidence>
<dbReference type="InterPro" id="IPR023201">
    <property type="entry name" value="SecY_dom_sf"/>
</dbReference>
<keyword evidence="3" id="KW-1185">Reference proteome</keyword>
<comment type="caution">
    <text evidence="2">The sequence shown here is derived from an EMBL/GenBank/DDBJ whole genome shotgun (WGS) entry which is preliminary data.</text>
</comment>
<sequence>MNGMIPYCTITSCSKEYLYPLSNYKSISKYPNYFFGDDTILFWNIRSYKIEFKIKQMGKLIIKFVLVKELNNYNVKLCYGSLQELFFYCFKYLNHIRIYIHLFYDNHFVLYLLFKITKKNIKTRQISKIFYQLKSFADIPSIELTEKCVPLQDELFWALCWLLVFLVVSQTDLYCIRIGDKTPDPWYWLRAVLASNFGTLTEMVIPPVVVSSLVMQLLIDYSTRKICAKSFVQLSLLRRCFGICVSGKMHIFFYFSTIL</sequence>
<reference evidence="2 3" key="1">
    <citation type="journal article" date="2013" name="Curr. Biol.">
        <title>The Genome of the Foraminiferan Reticulomyxa filosa.</title>
        <authorList>
            <person name="Glockner G."/>
            <person name="Hulsmann N."/>
            <person name="Schleicher M."/>
            <person name="Noegel A.A."/>
            <person name="Eichinger L."/>
            <person name="Gallinger C."/>
            <person name="Pawlowski J."/>
            <person name="Sierra R."/>
            <person name="Euteneuer U."/>
            <person name="Pillet L."/>
            <person name="Moustafa A."/>
            <person name="Platzer M."/>
            <person name="Groth M."/>
            <person name="Szafranski K."/>
            <person name="Schliwa M."/>
        </authorList>
    </citation>
    <scope>NUCLEOTIDE SEQUENCE [LARGE SCALE GENOMIC DNA]</scope>
</reference>
<proteinExistence type="predicted"/>
<feature type="domain" description="Translocon Sec61/SecY plug" evidence="1">
    <location>
        <begin position="163"/>
        <end position="198"/>
    </location>
</feature>
<dbReference type="AlphaFoldDB" id="X6PDI7"/>
<organism evidence="2 3">
    <name type="scientific">Reticulomyxa filosa</name>
    <dbReference type="NCBI Taxonomy" id="46433"/>
    <lineage>
        <taxon>Eukaryota</taxon>
        <taxon>Sar</taxon>
        <taxon>Rhizaria</taxon>
        <taxon>Retaria</taxon>
        <taxon>Foraminifera</taxon>
        <taxon>Monothalamids</taxon>
        <taxon>Reticulomyxidae</taxon>
        <taxon>Reticulomyxa</taxon>
    </lineage>
</organism>
<dbReference type="EMBL" id="ASPP01001351">
    <property type="protein sequence ID" value="ETO35732.1"/>
    <property type="molecule type" value="Genomic_DNA"/>
</dbReference>
<gene>
    <name evidence="2" type="ORF">RFI_01330</name>
</gene>
<evidence type="ECO:0000313" key="3">
    <source>
        <dbReference type="Proteomes" id="UP000023152"/>
    </source>
</evidence>
<dbReference type="InterPro" id="IPR019561">
    <property type="entry name" value="Translocon_Sec61/SecY_plug_dom"/>
</dbReference>
<dbReference type="Proteomes" id="UP000023152">
    <property type="component" value="Unassembled WGS sequence"/>
</dbReference>
<dbReference type="Gene3D" id="1.10.3370.10">
    <property type="entry name" value="SecY subunit domain"/>
    <property type="match status" value="1"/>
</dbReference>
<accession>X6PDI7</accession>
<evidence type="ECO:0000313" key="2">
    <source>
        <dbReference type="EMBL" id="ETO35732.1"/>
    </source>
</evidence>
<dbReference type="OrthoDB" id="420669at2759"/>